<evidence type="ECO:0000256" key="5">
    <source>
        <dbReference type="ARBA" id="ARBA00022827"/>
    </source>
</evidence>
<dbReference type="RefSeq" id="WP_078699853.1">
    <property type="nucleotide sequence ID" value="NZ_LT796768.1"/>
</dbReference>
<evidence type="ECO:0000256" key="6">
    <source>
        <dbReference type="ARBA" id="ARBA00023002"/>
    </source>
</evidence>
<dbReference type="InterPro" id="IPR006076">
    <property type="entry name" value="FAD-dep_OxRdtase"/>
</dbReference>
<dbReference type="PANTHER" id="PTHR47470">
    <property type="entry name" value="CHOLESTEROL OXIDASE"/>
    <property type="match status" value="1"/>
</dbReference>
<evidence type="ECO:0000313" key="18">
    <source>
        <dbReference type="EMBL" id="SKB07800.1"/>
    </source>
</evidence>
<accession>A0A1T4Z182</accession>
<dbReference type="EMBL" id="LT796768">
    <property type="protein sequence ID" value="SKB07800.1"/>
    <property type="molecule type" value="Genomic_DNA"/>
</dbReference>
<feature type="region of interest" description="Disordered" evidence="16">
    <location>
        <begin position="537"/>
        <end position="557"/>
    </location>
</feature>
<dbReference type="PROSITE" id="PS51379">
    <property type="entry name" value="4FE4S_FER_2"/>
    <property type="match status" value="1"/>
</dbReference>
<evidence type="ECO:0000256" key="11">
    <source>
        <dbReference type="ARBA" id="ARBA00038856"/>
    </source>
</evidence>
<evidence type="ECO:0000256" key="3">
    <source>
        <dbReference type="ARBA" id="ARBA00022548"/>
    </source>
</evidence>
<name>A0A1T4Z182_9ACTN</name>
<dbReference type="GO" id="GO:0004769">
    <property type="term" value="F:steroid Delta-isomerase activity"/>
    <property type="evidence" value="ECO:0007669"/>
    <property type="project" value="UniProtKB-EC"/>
</dbReference>
<evidence type="ECO:0000256" key="14">
    <source>
        <dbReference type="ARBA" id="ARBA00049744"/>
    </source>
</evidence>
<keyword evidence="10" id="KW-0413">Isomerase</keyword>
<evidence type="ECO:0000256" key="10">
    <source>
        <dbReference type="ARBA" id="ARBA00023235"/>
    </source>
</evidence>
<evidence type="ECO:0000256" key="15">
    <source>
        <dbReference type="ARBA" id="ARBA00049778"/>
    </source>
</evidence>
<comment type="cofactor">
    <cofactor evidence="1">
        <name>FAD</name>
        <dbReference type="ChEBI" id="CHEBI:57692"/>
    </cofactor>
</comment>
<protein>
    <recommendedName>
        <fullName evidence="14">Cholesterol oxidase</fullName>
        <ecNumber evidence="13">1.1.3.6</ecNumber>
        <ecNumber evidence="11">5.3.3.1</ecNumber>
    </recommendedName>
    <alternativeName>
        <fullName evidence="15">Cholesterol isomerase</fullName>
    </alternativeName>
</protein>
<evidence type="ECO:0000256" key="8">
    <source>
        <dbReference type="ARBA" id="ARBA00023166"/>
    </source>
</evidence>
<evidence type="ECO:0000256" key="1">
    <source>
        <dbReference type="ARBA" id="ARBA00001974"/>
    </source>
</evidence>
<keyword evidence="5" id="KW-0274">FAD</keyword>
<dbReference type="Pfam" id="PF05199">
    <property type="entry name" value="GMC_oxred_C"/>
    <property type="match status" value="1"/>
</dbReference>
<evidence type="ECO:0000313" key="19">
    <source>
        <dbReference type="Proteomes" id="UP000191040"/>
    </source>
</evidence>
<proteinExistence type="inferred from homology"/>
<evidence type="ECO:0000256" key="2">
    <source>
        <dbReference type="ARBA" id="ARBA00010790"/>
    </source>
</evidence>
<dbReference type="InterPro" id="IPR036188">
    <property type="entry name" value="FAD/NAD-bd_sf"/>
</dbReference>
<dbReference type="EC" id="1.1.3.6" evidence="13"/>
<dbReference type="PANTHER" id="PTHR47470:SF1">
    <property type="entry name" value="FAD-DEPENDENT OXIDOREDUCTASE 2 FAD BINDING DOMAIN-CONTAINING PROTEIN"/>
    <property type="match status" value="1"/>
</dbReference>
<keyword evidence="4" id="KW-0285">Flavoprotein</keyword>
<dbReference type="SUPFAM" id="SSF51905">
    <property type="entry name" value="FAD/NAD(P)-binding domain"/>
    <property type="match status" value="1"/>
</dbReference>
<organism evidence="18 19">
    <name type="scientific">Aeromicrobium choanae</name>
    <dbReference type="NCBI Taxonomy" id="1736691"/>
    <lineage>
        <taxon>Bacteria</taxon>
        <taxon>Bacillati</taxon>
        <taxon>Actinomycetota</taxon>
        <taxon>Actinomycetes</taxon>
        <taxon>Propionibacteriales</taxon>
        <taxon>Nocardioidaceae</taxon>
        <taxon>Aeromicrobium</taxon>
    </lineage>
</organism>
<dbReference type="AlphaFoldDB" id="A0A1T4Z182"/>
<dbReference type="STRING" id="1736691.SAMN06295964_1824"/>
<feature type="domain" description="4Fe-4S ferredoxin-type" evidence="17">
    <location>
        <begin position="179"/>
        <end position="209"/>
    </location>
</feature>
<keyword evidence="19" id="KW-1185">Reference proteome</keyword>
<evidence type="ECO:0000259" key="17">
    <source>
        <dbReference type="PROSITE" id="PS51379"/>
    </source>
</evidence>
<keyword evidence="8" id="KW-1207">Sterol metabolism</keyword>
<evidence type="ECO:0000256" key="13">
    <source>
        <dbReference type="ARBA" id="ARBA00049723"/>
    </source>
</evidence>
<dbReference type="InterPro" id="IPR052542">
    <property type="entry name" value="Cholesterol_Oxidase"/>
</dbReference>
<dbReference type="EC" id="5.3.3.1" evidence="11"/>
<dbReference type="Pfam" id="PF01266">
    <property type="entry name" value="DAO"/>
    <property type="match status" value="1"/>
</dbReference>
<reference evidence="19" key="1">
    <citation type="submission" date="2017-02" db="EMBL/GenBank/DDBJ databases">
        <authorList>
            <person name="Varghese N."/>
            <person name="Submissions S."/>
        </authorList>
    </citation>
    <scope>NUCLEOTIDE SEQUENCE [LARGE SCALE GENOMIC DNA]</scope>
    <source>
        <strain evidence="19">9H-4</strain>
    </source>
</reference>
<gene>
    <name evidence="18" type="ORF">SAMN06295964_1824</name>
</gene>
<keyword evidence="6" id="KW-0560">Oxidoreductase</keyword>
<dbReference type="InterPro" id="IPR017896">
    <property type="entry name" value="4Fe4S_Fe-S-bd"/>
</dbReference>
<dbReference type="OrthoDB" id="517968at2"/>
<dbReference type="InterPro" id="IPR007867">
    <property type="entry name" value="GMC_OxRtase_C"/>
</dbReference>
<dbReference type="Gene3D" id="3.50.50.60">
    <property type="entry name" value="FAD/NAD(P)-binding domain"/>
    <property type="match status" value="3"/>
</dbReference>
<dbReference type="Proteomes" id="UP000191040">
    <property type="component" value="Chromosome I"/>
</dbReference>
<evidence type="ECO:0000256" key="16">
    <source>
        <dbReference type="SAM" id="MobiDB-lite"/>
    </source>
</evidence>
<evidence type="ECO:0000256" key="9">
    <source>
        <dbReference type="ARBA" id="ARBA00023221"/>
    </source>
</evidence>
<keyword evidence="7" id="KW-0443">Lipid metabolism</keyword>
<comment type="similarity">
    <text evidence="2">Belongs to the GMC oxidoreductase family.</text>
</comment>
<sequence>MSDFDYDVAIVGSGFGGSVTALRLREKGYSVVVLEAGRRFADHEFATSSWDVRRYLWAPWARCFGILRLTPLRDVLIASGAGVGGGSLVYANTLYQPGDEYFEDSRWAHITDWRAELEPHFDQARRMLGVVTYPGSTEADRLMAEVAEELGVAETVHPADVGVLFAERPALPLADPFFGGRGPDRTSCTECGACLTGCRVGAKNTLVKNYLYLAEQAGVEVRPLTTVTDVRPLRGGYRVSTRGTGTPWKRGRLTAEQVVFSGNSLNTQDLLHRLRRRSLPRMSPLLGTLARTNSESVLSARDGDRRADHTPGLAITSSFHPDPQTHVEPVRYGPGSGLIGLLNAHLVDPVEGVPRWRATLRTYRRLGVRKAFRLHDPRRWAEQSIVILTMQTLDNSVTTFLRRRPWGLRMTTREGIGEPSPEWIPVSHRVARSLARRVGGVAGGSVADLVGVPVTAHFIGGCVIGATAEEGVVDPYQRLFGHPGLHVVDGSTISANLGVNPALTITAQAERALSFWPNRGEPDARPALGEPYRRLAAVPPRDPQVPAGAGGELRWAR</sequence>
<evidence type="ECO:0000256" key="12">
    <source>
        <dbReference type="ARBA" id="ARBA00049645"/>
    </source>
</evidence>
<dbReference type="GO" id="GO:0008203">
    <property type="term" value="P:cholesterol metabolic process"/>
    <property type="evidence" value="ECO:0007669"/>
    <property type="project" value="UniProtKB-KW"/>
</dbReference>
<evidence type="ECO:0000256" key="7">
    <source>
        <dbReference type="ARBA" id="ARBA00023098"/>
    </source>
</evidence>
<comment type="pathway">
    <text evidence="12">Steroid metabolism; cholesterol degradation.</text>
</comment>
<keyword evidence="3" id="KW-0153">Cholesterol metabolism</keyword>
<keyword evidence="9" id="KW-0753">Steroid metabolism</keyword>
<evidence type="ECO:0000256" key="4">
    <source>
        <dbReference type="ARBA" id="ARBA00022630"/>
    </source>
</evidence>
<dbReference type="GO" id="GO:0016995">
    <property type="term" value="F:cholesterol oxidase activity"/>
    <property type="evidence" value="ECO:0007669"/>
    <property type="project" value="UniProtKB-EC"/>
</dbReference>